<dbReference type="InterPro" id="IPR055553">
    <property type="entry name" value="DUF7129"/>
</dbReference>
<dbReference type="RefSeq" id="WP_138245333.1">
    <property type="nucleotide sequence ID" value="NZ_CP040330.1"/>
</dbReference>
<sequence>MVYQDPYTPEQSYYECLDCGHRERAESLESCPDCGGRTRNIAVPRE</sequence>
<evidence type="ECO:0000313" key="2">
    <source>
        <dbReference type="EMBL" id="QCS42856.1"/>
    </source>
</evidence>
<name>A0A4V1FZS4_9EURY</name>
<dbReference type="Pfam" id="PF23455">
    <property type="entry name" value="DUF7129"/>
    <property type="match status" value="1"/>
</dbReference>
<proteinExistence type="predicted"/>
<protein>
    <submittedName>
        <fullName evidence="2">Rubrerythrin-like domain-containing protein</fullName>
    </submittedName>
</protein>
<feature type="domain" description="DUF7129" evidence="1">
    <location>
        <begin position="3"/>
        <end position="46"/>
    </location>
</feature>
<evidence type="ECO:0000259" key="1">
    <source>
        <dbReference type="Pfam" id="PF23455"/>
    </source>
</evidence>
<dbReference type="EMBL" id="CP040330">
    <property type="protein sequence ID" value="QCS42856.1"/>
    <property type="molecule type" value="Genomic_DNA"/>
</dbReference>
<accession>A0A4V1FZS4</accession>
<evidence type="ECO:0000313" key="3">
    <source>
        <dbReference type="Proteomes" id="UP000302218"/>
    </source>
</evidence>
<dbReference type="OrthoDB" id="280213at2157"/>
<dbReference type="Gene3D" id="2.20.28.30">
    <property type="entry name" value="RNA polymerase ii, chain L"/>
    <property type="match status" value="1"/>
</dbReference>
<dbReference type="Proteomes" id="UP000302218">
    <property type="component" value="Chromosome"/>
</dbReference>
<organism evidence="2 3">
    <name type="scientific">Natrinema versiforme</name>
    <dbReference type="NCBI Taxonomy" id="88724"/>
    <lineage>
        <taxon>Archaea</taxon>
        <taxon>Methanobacteriati</taxon>
        <taxon>Methanobacteriota</taxon>
        <taxon>Stenosarchaea group</taxon>
        <taxon>Halobacteria</taxon>
        <taxon>Halobacteriales</taxon>
        <taxon>Natrialbaceae</taxon>
        <taxon>Natrinema</taxon>
    </lineage>
</organism>
<dbReference type="NCBIfam" id="NF033497">
    <property type="entry name" value="rubre_like_arch"/>
    <property type="match status" value="1"/>
</dbReference>
<reference evidence="3" key="1">
    <citation type="submission" date="2019-05" db="EMBL/GenBank/DDBJ databases">
        <title>Genome sequence and methylation pattern of the halophilic Archaeon Natrinema versiforme BOL5-4.</title>
        <authorList>
            <person name="DasSarma P."/>
            <person name="Anton B.P."/>
            <person name="DasSarma S.L."/>
            <person name="Martinez F.L."/>
            <person name="Guzman D."/>
            <person name="Roberts R.J."/>
            <person name="DasSarma S."/>
        </authorList>
    </citation>
    <scope>NUCLEOTIDE SEQUENCE [LARGE SCALE GENOMIC DNA]</scope>
    <source>
        <strain evidence="3">BOL5-4</strain>
    </source>
</reference>
<dbReference type="SUPFAM" id="SSF57802">
    <property type="entry name" value="Rubredoxin-like"/>
    <property type="match status" value="1"/>
</dbReference>
<dbReference type="KEGG" id="nvr:FEJ81_10985"/>
<gene>
    <name evidence="2" type="ORF">FEJ81_10985</name>
</gene>
<dbReference type="GeneID" id="40265804"/>
<dbReference type="AlphaFoldDB" id="A0A4V1FZS4"/>